<keyword evidence="3" id="KW-1185">Reference proteome</keyword>
<evidence type="ECO:0000313" key="2">
    <source>
        <dbReference type="EMBL" id="KGP91746.1"/>
    </source>
</evidence>
<feature type="region of interest" description="Disordered" evidence="1">
    <location>
        <begin position="118"/>
        <end position="141"/>
    </location>
</feature>
<reference evidence="2 3" key="1">
    <citation type="submission" date="2013-08" db="EMBL/GenBank/DDBJ databases">
        <title>Genome of Pontibacillus chungwhensis.</title>
        <authorList>
            <person name="Wang Q."/>
            <person name="Wang G."/>
        </authorList>
    </citation>
    <scope>NUCLEOTIDE SEQUENCE [LARGE SCALE GENOMIC DNA]</scope>
    <source>
        <strain evidence="2 3">BH030062</strain>
    </source>
</reference>
<accession>A0A0A2UYZ2</accession>
<sequence length="177" mass="19723">MFIVYFHLIHISPLIWKARGCSAKRAVTFMSAWACSGTTRFPAGSWEASSFAFALCGVFPRLLIPRESRSPRASPGHKDMNGSPVYIRRSGASIYGMFSFTLIWQRWDWKLRDSRGQKSLGETPEAGVPGEEAHQLPTGKRVVSSPTLHSIKANGNILSNSSLQDYYPHLKQACYKG</sequence>
<dbReference type="AlphaFoldDB" id="A0A0A2UYZ2"/>
<dbReference type="Proteomes" id="UP000030153">
    <property type="component" value="Unassembled WGS sequence"/>
</dbReference>
<comment type="caution">
    <text evidence="2">The sequence shown here is derived from an EMBL/GenBank/DDBJ whole genome shotgun (WGS) entry which is preliminary data.</text>
</comment>
<proteinExistence type="predicted"/>
<evidence type="ECO:0000256" key="1">
    <source>
        <dbReference type="SAM" id="MobiDB-lite"/>
    </source>
</evidence>
<gene>
    <name evidence="2" type="ORF">N780_18355</name>
</gene>
<name>A0A0A2UYZ2_9BACI</name>
<dbReference type="STRING" id="1385513.N780_18355"/>
<organism evidence="2 3">
    <name type="scientific">Pontibacillus chungwhensis BH030062</name>
    <dbReference type="NCBI Taxonomy" id="1385513"/>
    <lineage>
        <taxon>Bacteria</taxon>
        <taxon>Bacillati</taxon>
        <taxon>Bacillota</taxon>
        <taxon>Bacilli</taxon>
        <taxon>Bacillales</taxon>
        <taxon>Bacillaceae</taxon>
        <taxon>Pontibacillus</taxon>
    </lineage>
</organism>
<dbReference type="EMBL" id="AVBG01000005">
    <property type="protein sequence ID" value="KGP91746.1"/>
    <property type="molecule type" value="Genomic_DNA"/>
</dbReference>
<evidence type="ECO:0000313" key="3">
    <source>
        <dbReference type="Proteomes" id="UP000030153"/>
    </source>
</evidence>
<protein>
    <submittedName>
        <fullName evidence="2">Uncharacterized protein</fullName>
    </submittedName>
</protein>